<proteinExistence type="predicted"/>
<name>A0ABS3UTA9_9ACTN</name>
<evidence type="ECO:0000256" key="1">
    <source>
        <dbReference type="SAM" id="MobiDB-lite"/>
    </source>
</evidence>
<organism evidence="2 3">
    <name type="scientific">Actinoplanes flavus</name>
    <dbReference type="NCBI Taxonomy" id="2820290"/>
    <lineage>
        <taxon>Bacteria</taxon>
        <taxon>Bacillati</taxon>
        <taxon>Actinomycetota</taxon>
        <taxon>Actinomycetes</taxon>
        <taxon>Micromonosporales</taxon>
        <taxon>Micromonosporaceae</taxon>
        <taxon>Actinoplanes</taxon>
    </lineage>
</organism>
<evidence type="ECO:0000313" key="3">
    <source>
        <dbReference type="Proteomes" id="UP000679690"/>
    </source>
</evidence>
<reference evidence="2 3" key="1">
    <citation type="submission" date="2021-03" db="EMBL/GenBank/DDBJ databases">
        <title>Actinoplanes flavus sp. nov., a novel actinomycete isolated from Coconut Palm rhizosphere soil.</title>
        <authorList>
            <person name="Luo X."/>
        </authorList>
    </citation>
    <scope>NUCLEOTIDE SEQUENCE [LARGE SCALE GENOMIC DNA]</scope>
    <source>
        <strain evidence="2 3">NEAU-H7</strain>
    </source>
</reference>
<sequence>MTDVAVGILRIRGPHAGRLARVAARMLPAALDRALADVGDVVLDRVEVRLTADVDGCDDETLAVLWADAIRARVLAACGGRIRRPVTPATPVTGDAPLPGTGAPAVLAAARVWLATAAAGGAGGHREPAALPRVLLTLADAASARAVAALADPPEWAKLMTGLGRALGVPPDPDRPPAAGGGQPAGGGHPPAPTPAAPLDAEPTSAPTPGDRPRREGEVLAALAGLAGLVAPHATVVDLATVTRAAGVVLLYPWLAEHCRRAEELHPDLDPLDVREAALAAVVDPDDPTLADDPLVRLLAGRPAPISAGPRRRHPLPHAPEVARSALGVLTSFTALIPGFERSTPAFIRGAWIARRGLVDTDRDPVSLLAATHPLDVVFPRLPYPVGLLRLPWSRPLSVRFRP</sequence>
<feature type="compositionally biased region" description="Gly residues" evidence="1">
    <location>
        <begin position="179"/>
        <end position="189"/>
    </location>
</feature>
<dbReference type="EMBL" id="JAGFNS010000023">
    <property type="protein sequence ID" value="MBO3741804.1"/>
    <property type="molecule type" value="Genomic_DNA"/>
</dbReference>
<accession>A0ABS3UTA9</accession>
<evidence type="ECO:0000313" key="2">
    <source>
        <dbReference type="EMBL" id="MBO3741804.1"/>
    </source>
</evidence>
<dbReference type="Pfam" id="PF19268">
    <property type="entry name" value="CIS_TMP"/>
    <property type="match status" value="1"/>
</dbReference>
<dbReference type="Proteomes" id="UP000679690">
    <property type="component" value="Unassembled WGS sequence"/>
</dbReference>
<comment type="caution">
    <text evidence="2">The sequence shown here is derived from an EMBL/GenBank/DDBJ whole genome shotgun (WGS) entry which is preliminary data.</text>
</comment>
<dbReference type="RefSeq" id="WP_208470943.1">
    <property type="nucleotide sequence ID" value="NZ_JAGFNS010000023.1"/>
</dbReference>
<feature type="region of interest" description="Disordered" evidence="1">
    <location>
        <begin position="167"/>
        <end position="214"/>
    </location>
</feature>
<keyword evidence="3" id="KW-1185">Reference proteome</keyword>
<gene>
    <name evidence="2" type="ORF">J5X75_30280</name>
</gene>
<dbReference type="InterPro" id="IPR045538">
    <property type="entry name" value="CIS_TMP"/>
</dbReference>
<protein>
    <submittedName>
        <fullName evidence="2">Uncharacterized protein</fullName>
    </submittedName>
</protein>